<proteinExistence type="predicted"/>
<dbReference type="OrthoDB" id="952780at2"/>
<dbReference type="RefSeq" id="WP_132421078.1">
    <property type="nucleotide sequence ID" value="NZ_SMFZ01000001.1"/>
</dbReference>
<organism evidence="1 2">
    <name type="scientific">Pseudonocardia endophytica</name>
    <dbReference type="NCBI Taxonomy" id="401976"/>
    <lineage>
        <taxon>Bacteria</taxon>
        <taxon>Bacillati</taxon>
        <taxon>Actinomycetota</taxon>
        <taxon>Actinomycetes</taxon>
        <taxon>Pseudonocardiales</taxon>
        <taxon>Pseudonocardiaceae</taxon>
        <taxon>Pseudonocardia</taxon>
    </lineage>
</organism>
<dbReference type="Proteomes" id="UP000295560">
    <property type="component" value="Unassembled WGS sequence"/>
</dbReference>
<keyword evidence="2" id="KW-1185">Reference proteome</keyword>
<dbReference type="InterPro" id="IPR038282">
    <property type="entry name" value="DUF2267_sf"/>
</dbReference>
<dbReference type="Pfam" id="PF10025">
    <property type="entry name" value="DUF2267"/>
    <property type="match status" value="1"/>
</dbReference>
<dbReference type="AlphaFoldDB" id="A0A4R1I3S2"/>
<evidence type="ECO:0000313" key="2">
    <source>
        <dbReference type="Proteomes" id="UP000295560"/>
    </source>
</evidence>
<protein>
    <submittedName>
        <fullName evidence="1">Uncharacterized protein (DUF2267 family)</fullName>
    </submittedName>
</protein>
<comment type="caution">
    <text evidence="1">The sequence shown here is derived from an EMBL/GenBank/DDBJ whole genome shotgun (WGS) entry which is preliminary data.</text>
</comment>
<accession>A0A4R1I3S2</accession>
<sequence>MDQEQLVKAVADSAHIADRDSADRAVRSTLRVLGYRLKGGQSANLAAQLPGDLGSLLPADAPGQGFDLEDFYRRVADDEGVPHSRARQHARATMAAVAVAVTDGEFTKFTSQLPADYDDLVQTEPVQHR</sequence>
<gene>
    <name evidence="1" type="ORF">EV378_0434</name>
</gene>
<evidence type="ECO:0000313" key="1">
    <source>
        <dbReference type="EMBL" id="TCK24652.1"/>
    </source>
</evidence>
<name>A0A4R1I3S2_PSEEN</name>
<reference evidence="1 2" key="1">
    <citation type="submission" date="2019-03" db="EMBL/GenBank/DDBJ databases">
        <title>Sequencing the genomes of 1000 actinobacteria strains.</title>
        <authorList>
            <person name="Klenk H.-P."/>
        </authorList>
    </citation>
    <scope>NUCLEOTIDE SEQUENCE [LARGE SCALE GENOMIC DNA]</scope>
    <source>
        <strain evidence="1 2">DSM 44969</strain>
    </source>
</reference>
<dbReference type="EMBL" id="SMFZ01000001">
    <property type="protein sequence ID" value="TCK24652.1"/>
    <property type="molecule type" value="Genomic_DNA"/>
</dbReference>
<dbReference type="InterPro" id="IPR018727">
    <property type="entry name" value="DUF2267"/>
</dbReference>
<dbReference type="Gene3D" id="1.10.490.110">
    <property type="entry name" value="Uncharacterized conserved protein DUF2267"/>
    <property type="match status" value="1"/>
</dbReference>